<evidence type="ECO:0000313" key="2">
    <source>
        <dbReference type="WBParaSite" id="JU765_v2.g15166.t1"/>
    </source>
</evidence>
<sequence>MTVLGKPGDAQNFSRLAQRDMNLFKIRNGYELSPKAILHCLERIIAEQGRSSPIGLQPKISFPQNPLLPSPLGLFPDVGNPGGFPSTKDTPPSYGRVGEASRSEDYSVEVLLGGYDDKENKAWLSTIGGLGNANYFFCGSFKEYCLVIMDTLYNPAMTVDEGIEAVSKCVEKSRKRFVIKPLNVVIIDKNGARKWDRDLVKLPKVVNEDSTYVALISKKYVYVFGIPDVQKGAVIPKHADLDKGVPKLTVSLVTLGPMPNHNRIYKVEWFPSTIVYKSIDFGSLVGVLYHDSLLRIFDVKFPEIWYDVNFKSAVLNSVKEDQLGGFGLNRAIISFDFGSIFNKRDPFSMIYAVDNEGEIYYCGLKLKEQIKPMPIIGPILLSNNGCALDPVDLKFFKHPDSASVPILLVAQMDGSVAHVLGFPEDDWSCLNDGKEFLKFFVHEVVQLQGENRMTLMSDPTAEGEYIVCMPDNIVIISILPWLSKLGKALQSEVADPNIQGASVACHVFHSVKATSTFCSIAPLILLSEEYERYLAVVDSNCDFHGKFVAELWEDLTLKKDGILKSIPANIVTLITENPVPANVPILNGGDEPIPDDALPVCTNVLRTLGQQIETNILIIQEAYKKASMLQDVELTLFSDHKNLHERVIQLADEQKELQPTIDDYLSKLDCLRGRIDMIFAAVPKEKLTDVHLENEERIYKQKKKIQETLSLVRETSVKAILLRSEHFGRQPSFQPSAAAAKFMLTKSGVDAEELKNQVTKLSKQVAKLVQLAEYAHRMSL</sequence>
<accession>A0AC34QDA4</accession>
<protein>
    <submittedName>
        <fullName evidence="2">Nuclear pore complex protein Nup88</fullName>
    </submittedName>
</protein>
<dbReference type="Proteomes" id="UP000887576">
    <property type="component" value="Unplaced"/>
</dbReference>
<proteinExistence type="predicted"/>
<evidence type="ECO:0000313" key="1">
    <source>
        <dbReference type="Proteomes" id="UP000887576"/>
    </source>
</evidence>
<organism evidence="1 2">
    <name type="scientific">Panagrolaimus sp. JU765</name>
    <dbReference type="NCBI Taxonomy" id="591449"/>
    <lineage>
        <taxon>Eukaryota</taxon>
        <taxon>Metazoa</taxon>
        <taxon>Ecdysozoa</taxon>
        <taxon>Nematoda</taxon>
        <taxon>Chromadorea</taxon>
        <taxon>Rhabditida</taxon>
        <taxon>Tylenchina</taxon>
        <taxon>Panagrolaimomorpha</taxon>
        <taxon>Panagrolaimoidea</taxon>
        <taxon>Panagrolaimidae</taxon>
        <taxon>Panagrolaimus</taxon>
    </lineage>
</organism>
<reference evidence="2" key="1">
    <citation type="submission" date="2022-11" db="UniProtKB">
        <authorList>
            <consortium name="WormBaseParasite"/>
        </authorList>
    </citation>
    <scope>IDENTIFICATION</scope>
</reference>
<name>A0AC34QDA4_9BILA</name>
<dbReference type="WBParaSite" id="JU765_v2.g15166.t1">
    <property type="protein sequence ID" value="JU765_v2.g15166.t1"/>
    <property type="gene ID" value="JU765_v2.g15166"/>
</dbReference>